<proteinExistence type="predicted"/>
<dbReference type="AlphaFoldDB" id="A0A7X6DIT3"/>
<feature type="chain" id="PRO_5031314122" evidence="1">
    <location>
        <begin position="24"/>
        <end position="163"/>
    </location>
</feature>
<dbReference type="Pfam" id="PF11454">
    <property type="entry name" value="DUF3016"/>
    <property type="match status" value="1"/>
</dbReference>
<evidence type="ECO:0000313" key="3">
    <source>
        <dbReference type="Proteomes" id="UP000521868"/>
    </source>
</evidence>
<reference evidence="2 3" key="1">
    <citation type="journal article" date="2020" name="Nature">
        <title>Bacterial chemolithoautotrophy via manganese oxidation.</title>
        <authorList>
            <person name="Yu H."/>
            <person name="Leadbetter J.R."/>
        </authorList>
    </citation>
    <scope>NUCLEOTIDE SEQUENCE [LARGE SCALE GENOMIC DNA]</scope>
    <source>
        <strain evidence="2 3">RBP-1</strain>
    </source>
</reference>
<evidence type="ECO:0000313" key="2">
    <source>
        <dbReference type="EMBL" id="NKE67936.1"/>
    </source>
</evidence>
<dbReference type="InterPro" id="IPR021557">
    <property type="entry name" value="DUF3016"/>
</dbReference>
<dbReference type="RefSeq" id="WP_168109069.1">
    <property type="nucleotide sequence ID" value="NZ_VTOX01000008.1"/>
</dbReference>
<name>A0A7X6DIT3_9BURK</name>
<protein>
    <submittedName>
        <fullName evidence="2">DUF3016 domain-containing protein</fullName>
    </submittedName>
</protein>
<evidence type="ECO:0000256" key="1">
    <source>
        <dbReference type="SAM" id="SignalP"/>
    </source>
</evidence>
<keyword evidence="3" id="KW-1185">Reference proteome</keyword>
<accession>A0A7X6DIT3</accession>
<sequence length="163" mass="17871">MKLRALVLLPISFALAFAGAAQAGKVEIAFVNPASYTDAGADATEEAANLRQIGRYLRTLGERLLPAGQTLTVEVLEVDLAGGVRPQRDGTELRLVSGGADFPRMRLRWTLAGDGQQRSGDERVADLDYTRGLANRGDSQALFYEKRMLFAWFKTRFVNGVDH</sequence>
<comment type="caution">
    <text evidence="2">The sequence shown here is derived from an EMBL/GenBank/DDBJ whole genome shotgun (WGS) entry which is preliminary data.</text>
</comment>
<dbReference type="EMBL" id="VTOX01000008">
    <property type="protein sequence ID" value="NKE67936.1"/>
    <property type="molecule type" value="Genomic_DNA"/>
</dbReference>
<organism evidence="2 3">
    <name type="scientific">Ramlibacter lithotrophicus</name>
    <dbReference type="NCBI Taxonomy" id="2606681"/>
    <lineage>
        <taxon>Bacteria</taxon>
        <taxon>Pseudomonadati</taxon>
        <taxon>Pseudomonadota</taxon>
        <taxon>Betaproteobacteria</taxon>
        <taxon>Burkholderiales</taxon>
        <taxon>Comamonadaceae</taxon>
        <taxon>Ramlibacter</taxon>
    </lineage>
</organism>
<keyword evidence="1" id="KW-0732">Signal</keyword>
<feature type="signal peptide" evidence="1">
    <location>
        <begin position="1"/>
        <end position="23"/>
    </location>
</feature>
<dbReference type="Proteomes" id="UP000521868">
    <property type="component" value="Unassembled WGS sequence"/>
</dbReference>
<gene>
    <name evidence="2" type="ORF">RAMLITH_19110</name>
</gene>